<feature type="domain" description="HTH tetR-type" evidence="5">
    <location>
        <begin position="10"/>
        <end position="70"/>
    </location>
</feature>
<protein>
    <submittedName>
        <fullName evidence="6">TetR/AcrR family transcriptional regulator</fullName>
    </submittedName>
</protein>
<sequence>MNQGMPRPRLHDVGHVLDVAEELLASRGARGVTLRALASAAGVSNGSLYHAFGSLPALLGRTWLRAARRFLVSQAERAEAALPDSVAATVAAAGTPADFADRRPAAARLLLFVRRDALLGPGLPESLADELGALDREVVALLKRLADAHWGRHDACAVEAMTACVVDLPTALLRRSLELPGPVDPGARARLEAAVRAVLAIPLPKERHA</sequence>
<evidence type="ECO:0000313" key="7">
    <source>
        <dbReference type="Proteomes" id="UP001501116"/>
    </source>
</evidence>
<keyword evidence="2 4" id="KW-0238">DNA-binding</keyword>
<dbReference type="Proteomes" id="UP001501116">
    <property type="component" value="Unassembled WGS sequence"/>
</dbReference>
<dbReference type="InterPro" id="IPR009057">
    <property type="entry name" value="Homeodomain-like_sf"/>
</dbReference>
<dbReference type="Gene3D" id="1.10.357.10">
    <property type="entry name" value="Tetracycline Repressor, domain 2"/>
    <property type="match status" value="1"/>
</dbReference>
<dbReference type="PANTHER" id="PTHR47506">
    <property type="entry name" value="TRANSCRIPTIONAL REGULATORY PROTEIN"/>
    <property type="match status" value="1"/>
</dbReference>
<evidence type="ECO:0000259" key="5">
    <source>
        <dbReference type="PROSITE" id="PS50977"/>
    </source>
</evidence>
<evidence type="ECO:0000256" key="1">
    <source>
        <dbReference type="ARBA" id="ARBA00023015"/>
    </source>
</evidence>
<dbReference type="SUPFAM" id="SSF46689">
    <property type="entry name" value="Homeodomain-like"/>
    <property type="match status" value="1"/>
</dbReference>
<keyword evidence="7" id="KW-1185">Reference proteome</keyword>
<comment type="caution">
    <text evidence="6">The sequence shown here is derived from an EMBL/GenBank/DDBJ whole genome shotgun (WGS) entry which is preliminary data.</text>
</comment>
<dbReference type="PROSITE" id="PS50977">
    <property type="entry name" value="HTH_TETR_2"/>
    <property type="match status" value="1"/>
</dbReference>
<dbReference type="InterPro" id="IPR001647">
    <property type="entry name" value="HTH_TetR"/>
</dbReference>
<dbReference type="PANTHER" id="PTHR47506:SF1">
    <property type="entry name" value="HTH-TYPE TRANSCRIPTIONAL REGULATOR YJDC"/>
    <property type="match status" value="1"/>
</dbReference>
<proteinExistence type="predicted"/>
<accession>A0ABN2Q262</accession>
<feature type="DNA-binding region" description="H-T-H motif" evidence="4">
    <location>
        <begin position="33"/>
        <end position="52"/>
    </location>
</feature>
<keyword evidence="1" id="KW-0805">Transcription regulation</keyword>
<evidence type="ECO:0000256" key="4">
    <source>
        <dbReference type="PROSITE-ProRule" id="PRU00335"/>
    </source>
</evidence>
<gene>
    <name evidence="6" type="ORF">GCM10009754_06130</name>
</gene>
<name>A0ABN2Q262_9PSEU</name>
<reference evidence="6 7" key="1">
    <citation type="journal article" date="2019" name="Int. J. Syst. Evol. Microbiol.">
        <title>The Global Catalogue of Microorganisms (GCM) 10K type strain sequencing project: providing services to taxonomists for standard genome sequencing and annotation.</title>
        <authorList>
            <consortium name="The Broad Institute Genomics Platform"/>
            <consortium name="The Broad Institute Genome Sequencing Center for Infectious Disease"/>
            <person name="Wu L."/>
            <person name="Ma J."/>
        </authorList>
    </citation>
    <scope>NUCLEOTIDE SEQUENCE [LARGE SCALE GENOMIC DNA]</scope>
    <source>
        <strain evidence="6 7">JCM 14545</strain>
    </source>
</reference>
<evidence type="ECO:0000256" key="2">
    <source>
        <dbReference type="ARBA" id="ARBA00023125"/>
    </source>
</evidence>
<organism evidence="6 7">
    <name type="scientific">Amycolatopsis minnesotensis</name>
    <dbReference type="NCBI Taxonomy" id="337894"/>
    <lineage>
        <taxon>Bacteria</taxon>
        <taxon>Bacillati</taxon>
        <taxon>Actinomycetota</taxon>
        <taxon>Actinomycetes</taxon>
        <taxon>Pseudonocardiales</taxon>
        <taxon>Pseudonocardiaceae</taxon>
        <taxon>Amycolatopsis</taxon>
    </lineage>
</organism>
<evidence type="ECO:0000313" key="6">
    <source>
        <dbReference type="EMBL" id="GAA1941570.1"/>
    </source>
</evidence>
<keyword evidence="3" id="KW-0804">Transcription</keyword>
<dbReference type="Pfam" id="PF00440">
    <property type="entry name" value="TetR_N"/>
    <property type="match status" value="1"/>
</dbReference>
<dbReference type="PRINTS" id="PR00455">
    <property type="entry name" value="HTHTETR"/>
</dbReference>
<evidence type="ECO:0000256" key="3">
    <source>
        <dbReference type="ARBA" id="ARBA00023163"/>
    </source>
</evidence>
<dbReference type="EMBL" id="BAAANN010000002">
    <property type="protein sequence ID" value="GAA1941570.1"/>
    <property type="molecule type" value="Genomic_DNA"/>
</dbReference>